<sequence>MCMWTTDQRLTLEHFCNDTVMTFWHRHGSCRIGRVVDRDYRVIGVAGLRVIDSSTFHFTPGTNPQATVMMLGRAMGVRILKDRHF</sequence>
<keyword evidence="3" id="KW-0274">FAD</keyword>
<protein>
    <recommendedName>
        <fullName evidence="4">Glucose-methanol-choline oxidoreductase C-terminal domain-containing protein</fullName>
    </recommendedName>
</protein>
<dbReference type="InterPro" id="IPR007867">
    <property type="entry name" value="GMC_OxRtase_C"/>
</dbReference>
<comment type="cofactor">
    <cofactor evidence="1">
        <name>FAD</name>
        <dbReference type="ChEBI" id="CHEBI:57692"/>
    </cofactor>
</comment>
<dbReference type="GO" id="GO:0016614">
    <property type="term" value="F:oxidoreductase activity, acting on CH-OH group of donors"/>
    <property type="evidence" value="ECO:0007669"/>
    <property type="project" value="InterPro"/>
</dbReference>
<proteinExistence type="predicted"/>
<dbReference type="InterPro" id="IPR036188">
    <property type="entry name" value="FAD/NAD-bd_sf"/>
</dbReference>
<evidence type="ECO:0000256" key="2">
    <source>
        <dbReference type="ARBA" id="ARBA00022630"/>
    </source>
</evidence>
<name>A0A9W7MLJ0_HIBTR</name>
<reference evidence="5" key="1">
    <citation type="submission" date="2023-05" db="EMBL/GenBank/DDBJ databases">
        <title>Genome and transcriptome analyses reveal genes involved in the formation of fine ridges on petal epidermal cells in Hibiscus trionum.</title>
        <authorList>
            <person name="Koshimizu S."/>
            <person name="Masuda S."/>
            <person name="Ishii T."/>
            <person name="Shirasu K."/>
            <person name="Hoshino A."/>
            <person name="Arita M."/>
        </authorList>
    </citation>
    <scope>NUCLEOTIDE SEQUENCE</scope>
    <source>
        <strain evidence="5">Hamamatsu line</strain>
    </source>
</reference>
<dbReference type="SUPFAM" id="SSF51905">
    <property type="entry name" value="FAD/NAD(P)-binding domain"/>
    <property type="match status" value="1"/>
</dbReference>
<dbReference type="PANTHER" id="PTHR45968">
    <property type="entry name" value="OSJNBA0019K04.7 PROTEIN"/>
    <property type="match status" value="1"/>
</dbReference>
<dbReference type="Proteomes" id="UP001165190">
    <property type="component" value="Unassembled WGS sequence"/>
</dbReference>
<dbReference type="Gene3D" id="3.50.50.60">
    <property type="entry name" value="FAD/NAD(P)-binding domain"/>
    <property type="match status" value="1"/>
</dbReference>
<evidence type="ECO:0000313" key="6">
    <source>
        <dbReference type="Proteomes" id="UP001165190"/>
    </source>
</evidence>
<gene>
    <name evidence="5" type="ORF">HRI_004325600</name>
</gene>
<dbReference type="InterPro" id="IPR051871">
    <property type="entry name" value="GMC_Oxidoreductase-Related"/>
</dbReference>
<evidence type="ECO:0000256" key="1">
    <source>
        <dbReference type="ARBA" id="ARBA00001974"/>
    </source>
</evidence>
<keyword evidence="6" id="KW-1185">Reference proteome</keyword>
<dbReference type="Gene3D" id="3.30.410.40">
    <property type="match status" value="1"/>
</dbReference>
<accession>A0A9W7MLJ0</accession>
<evidence type="ECO:0000256" key="3">
    <source>
        <dbReference type="ARBA" id="ARBA00022827"/>
    </source>
</evidence>
<feature type="domain" description="Glucose-methanol-choline oxidoreductase C-terminal" evidence="4">
    <location>
        <begin position="11"/>
        <end position="72"/>
    </location>
</feature>
<dbReference type="EMBL" id="BSYR01000045">
    <property type="protein sequence ID" value="GMJ06564.1"/>
    <property type="molecule type" value="Genomic_DNA"/>
</dbReference>
<evidence type="ECO:0000313" key="5">
    <source>
        <dbReference type="EMBL" id="GMJ06564.1"/>
    </source>
</evidence>
<dbReference type="Pfam" id="PF05199">
    <property type="entry name" value="GMC_oxred_C"/>
    <property type="match status" value="1"/>
</dbReference>
<dbReference type="AlphaFoldDB" id="A0A9W7MLJ0"/>
<comment type="caution">
    <text evidence="5">The sequence shown here is derived from an EMBL/GenBank/DDBJ whole genome shotgun (WGS) entry which is preliminary data.</text>
</comment>
<evidence type="ECO:0000259" key="4">
    <source>
        <dbReference type="Pfam" id="PF05199"/>
    </source>
</evidence>
<organism evidence="5 6">
    <name type="scientific">Hibiscus trionum</name>
    <name type="common">Flower of an hour</name>
    <dbReference type="NCBI Taxonomy" id="183268"/>
    <lineage>
        <taxon>Eukaryota</taxon>
        <taxon>Viridiplantae</taxon>
        <taxon>Streptophyta</taxon>
        <taxon>Embryophyta</taxon>
        <taxon>Tracheophyta</taxon>
        <taxon>Spermatophyta</taxon>
        <taxon>Magnoliopsida</taxon>
        <taxon>eudicotyledons</taxon>
        <taxon>Gunneridae</taxon>
        <taxon>Pentapetalae</taxon>
        <taxon>rosids</taxon>
        <taxon>malvids</taxon>
        <taxon>Malvales</taxon>
        <taxon>Malvaceae</taxon>
        <taxon>Malvoideae</taxon>
        <taxon>Hibiscus</taxon>
    </lineage>
</organism>
<dbReference type="PANTHER" id="PTHR45968:SF3">
    <property type="entry name" value="OS04G0573100 PROTEIN"/>
    <property type="match status" value="1"/>
</dbReference>
<keyword evidence="2" id="KW-0285">Flavoprotein</keyword>
<dbReference type="OrthoDB" id="269227at2759"/>